<dbReference type="InterPro" id="IPR058163">
    <property type="entry name" value="LysR-type_TF_proteobact-type"/>
</dbReference>
<keyword evidence="3 6" id="KW-0238">DNA-binding</keyword>
<dbReference type="GO" id="GO:0003700">
    <property type="term" value="F:DNA-binding transcription factor activity"/>
    <property type="evidence" value="ECO:0007669"/>
    <property type="project" value="InterPro"/>
</dbReference>
<dbReference type="InterPro" id="IPR005119">
    <property type="entry name" value="LysR_subst-bd"/>
</dbReference>
<evidence type="ECO:0000313" key="6">
    <source>
        <dbReference type="EMBL" id="SDJ08026.1"/>
    </source>
</evidence>
<dbReference type="Proteomes" id="UP000199093">
    <property type="component" value="Unassembled WGS sequence"/>
</dbReference>
<dbReference type="PANTHER" id="PTHR30537">
    <property type="entry name" value="HTH-TYPE TRANSCRIPTIONAL REGULATOR"/>
    <property type="match status" value="1"/>
</dbReference>
<dbReference type="FunFam" id="1.10.10.10:FF:000001">
    <property type="entry name" value="LysR family transcriptional regulator"/>
    <property type="match status" value="1"/>
</dbReference>
<gene>
    <name evidence="6" type="ORF">SAMN04487993_101754</name>
</gene>
<evidence type="ECO:0000259" key="5">
    <source>
        <dbReference type="PROSITE" id="PS50931"/>
    </source>
</evidence>
<evidence type="ECO:0000256" key="3">
    <source>
        <dbReference type="ARBA" id="ARBA00023125"/>
    </source>
</evidence>
<name>A0A1G8QTJ9_9RHOB</name>
<dbReference type="PROSITE" id="PS50931">
    <property type="entry name" value="HTH_LYSR"/>
    <property type="match status" value="1"/>
</dbReference>
<dbReference type="EMBL" id="FNEJ01000017">
    <property type="protein sequence ID" value="SDJ08026.1"/>
    <property type="molecule type" value="Genomic_DNA"/>
</dbReference>
<keyword evidence="7" id="KW-1185">Reference proteome</keyword>
<evidence type="ECO:0000256" key="4">
    <source>
        <dbReference type="ARBA" id="ARBA00023163"/>
    </source>
</evidence>
<proteinExistence type="inferred from homology"/>
<dbReference type="SUPFAM" id="SSF53850">
    <property type="entry name" value="Periplasmic binding protein-like II"/>
    <property type="match status" value="1"/>
</dbReference>
<dbReference type="InterPro" id="IPR036388">
    <property type="entry name" value="WH-like_DNA-bd_sf"/>
</dbReference>
<feature type="domain" description="HTH lysR-type" evidence="5">
    <location>
        <begin position="8"/>
        <end position="65"/>
    </location>
</feature>
<reference evidence="7" key="1">
    <citation type="submission" date="2016-10" db="EMBL/GenBank/DDBJ databases">
        <authorList>
            <person name="Varghese N."/>
            <person name="Submissions S."/>
        </authorList>
    </citation>
    <scope>NUCLEOTIDE SEQUENCE [LARGE SCALE GENOMIC DNA]</scope>
    <source>
        <strain evidence="7">DSM 26424</strain>
    </source>
</reference>
<dbReference type="AlphaFoldDB" id="A0A1G8QTJ9"/>
<dbReference type="Pfam" id="PF03466">
    <property type="entry name" value="LysR_substrate"/>
    <property type="match status" value="1"/>
</dbReference>
<dbReference type="STRING" id="555512.SAMN04487993_101754"/>
<protein>
    <submittedName>
        <fullName evidence="6">DNA-binding transcriptional regulator, LysR family</fullName>
    </submittedName>
</protein>
<comment type="similarity">
    <text evidence="1">Belongs to the LysR transcriptional regulatory family.</text>
</comment>
<dbReference type="InterPro" id="IPR036390">
    <property type="entry name" value="WH_DNA-bd_sf"/>
</dbReference>
<dbReference type="CDD" id="cd08422">
    <property type="entry name" value="PBP2_CrgA_like"/>
    <property type="match status" value="1"/>
</dbReference>
<dbReference type="GO" id="GO:0006351">
    <property type="term" value="P:DNA-templated transcription"/>
    <property type="evidence" value="ECO:0007669"/>
    <property type="project" value="TreeGrafter"/>
</dbReference>
<dbReference type="GO" id="GO:0043565">
    <property type="term" value="F:sequence-specific DNA binding"/>
    <property type="evidence" value="ECO:0007669"/>
    <property type="project" value="TreeGrafter"/>
</dbReference>
<sequence length="303" mass="33094">MRHMHDLPQTRDLAAFVAVVEDGGFAEAGRRLGVAPSTLSRTVTRLERMLGVTLLRRSTRMIELTPEGRELLQAAQDIVARTEGLFDLATGSRAPRGPLRINAPVSFMLHVLGPRLAEFHAAYPKVEVTLDMTDRMVDLIDSHADVAIRFGTLSDSDMLRRHLGVTSWHLVAAPAYLAAQGLPGRPEDLARLEQVRFTAPDHINQLRFRGLSQPVTVPAAAYAENGEAVRSLVLGGMGVARFSEFMVAEDLASGRLVELFAGKLDVPPLDITALFLTRTSGLRRLAVFLDWLEEVLAPGPPAP</sequence>
<dbReference type="SUPFAM" id="SSF46785">
    <property type="entry name" value="Winged helix' DNA-binding domain"/>
    <property type="match status" value="1"/>
</dbReference>
<keyword evidence="2" id="KW-0805">Transcription regulation</keyword>
<evidence type="ECO:0000256" key="2">
    <source>
        <dbReference type="ARBA" id="ARBA00023015"/>
    </source>
</evidence>
<dbReference type="InterPro" id="IPR000847">
    <property type="entry name" value="LysR_HTH_N"/>
</dbReference>
<dbReference type="PANTHER" id="PTHR30537:SF20">
    <property type="entry name" value="TRANSCRIPTIONAL REGULATORY PROTEIN"/>
    <property type="match status" value="1"/>
</dbReference>
<dbReference type="Gene3D" id="3.40.190.290">
    <property type="match status" value="1"/>
</dbReference>
<evidence type="ECO:0000313" key="7">
    <source>
        <dbReference type="Proteomes" id="UP000199093"/>
    </source>
</evidence>
<accession>A0A1G8QTJ9</accession>
<dbReference type="Pfam" id="PF00126">
    <property type="entry name" value="HTH_1"/>
    <property type="match status" value="1"/>
</dbReference>
<keyword evidence="4" id="KW-0804">Transcription</keyword>
<dbReference type="Gene3D" id="1.10.10.10">
    <property type="entry name" value="Winged helix-like DNA-binding domain superfamily/Winged helix DNA-binding domain"/>
    <property type="match status" value="1"/>
</dbReference>
<organism evidence="6 7">
    <name type="scientific">Salipiger marinus</name>
    <dbReference type="NCBI Taxonomy" id="555512"/>
    <lineage>
        <taxon>Bacteria</taxon>
        <taxon>Pseudomonadati</taxon>
        <taxon>Pseudomonadota</taxon>
        <taxon>Alphaproteobacteria</taxon>
        <taxon>Rhodobacterales</taxon>
        <taxon>Roseobacteraceae</taxon>
        <taxon>Salipiger</taxon>
    </lineage>
</organism>
<evidence type="ECO:0000256" key="1">
    <source>
        <dbReference type="ARBA" id="ARBA00009437"/>
    </source>
</evidence>